<dbReference type="SMART" id="SM00419">
    <property type="entry name" value="HTH_CRP"/>
    <property type="match status" value="1"/>
</dbReference>
<dbReference type="InterPro" id="IPR036388">
    <property type="entry name" value="WH-like_DNA-bd_sf"/>
</dbReference>
<dbReference type="AlphaFoldDB" id="A0A1P8F6X2"/>
<name>A0A1P8F6X2_9CHLR</name>
<dbReference type="InterPro" id="IPR014710">
    <property type="entry name" value="RmlC-like_jellyroll"/>
</dbReference>
<dbReference type="CDD" id="cd00038">
    <property type="entry name" value="CAP_ED"/>
    <property type="match status" value="1"/>
</dbReference>
<gene>
    <name evidence="6" type="ORF">Dform_00829</name>
</gene>
<dbReference type="GO" id="GO:0016301">
    <property type="term" value="F:kinase activity"/>
    <property type="evidence" value="ECO:0007669"/>
    <property type="project" value="UniProtKB-KW"/>
</dbReference>
<keyword evidence="2" id="KW-0238">DNA-binding</keyword>
<dbReference type="KEGG" id="dfo:Dform_00829"/>
<evidence type="ECO:0000256" key="1">
    <source>
        <dbReference type="ARBA" id="ARBA00023015"/>
    </source>
</evidence>
<dbReference type="PRINTS" id="PR00034">
    <property type="entry name" value="HTHCRP"/>
</dbReference>
<evidence type="ECO:0000313" key="6">
    <source>
        <dbReference type="EMBL" id="APV44175.1"/>
    </source>
</evidence>
<dbReference type="SUPFAM" id="SSF51206">
    <property type="entry name" value="cAMP-binding domain-like"/>
    <property type="match status" value="1"/>
</dbReference>
<feature type="domain" description="HTH crp-type" evidence="5">
    <location>
        <begin position="149"/>
        <end position="214"/>
    </location>
</feature>
<dbReference type="InterPro" id="IPR000595">
    <property type="entry name" value="cNMP-bd_dom"/>
</dbReference>
<dbReference type="Proteomes" id="UP000185934">
    <property type="component" value="Chromosome"/>
</dbReference>
<dbReference type="InterPro" id="IPR050397">
    <property type="entry name" value="Env_Response_Regulators"/>
</dbReference>
<evidence type="ECO:0000313" key="7">
    <source>
        <dbReference type="Proteomes" id="UP000185934"/>
    </source>
</evidence>
<dbReference type="Pfam" id="PF00027">
    <property type="entry name" value="cNMP_binding"/>
    <property type="match status" value="1"/>
</dbReference>
<dbReference type="InterPro" id="IPR012318">
    <property type="entry name" value="HTH_CRP"/>
</dbReference>
<dbReference type="SUPFAM" id="SSF46785">
    <property type="entry name" value="Winged helix' DNA-binding domain"/>
    <property type="match status" value="1"/>
</dbReference>
<dbReference type="InterPro" id="IPR018490">
    <property type="entry name" value="cNMP-bd_dom_sf"/>
</dbReference>
<organism evidence="6 7">
    <name type="scientific">Dehalogenimonas formicexedens</name>
    <dbReference type="NCBI Taxonomy" id="1839801"/>
    <lineage>
        <taxon>Bacteria</taxon>
        <taxon>Bacillati</taxon>
        <taxon>Chloroflexota</taxon>
        <taxon>Dehalococcoidia</taxon>
        <taxon>Dehalococcoidales</taxon>
        <taxon>Dehalococcoidaceae</taxon>
        <taxon>Dehalogenimonas</taxon>
    </lineage>
</organism>
<keyword evidence="6" id="KW-0418">Kinase</keyword>
<evidence type="ECO:0000256" key="2">
    <source>
        <dbReference type="ARBA" id="ARBA00023125"/>
    </source>
</evidence>
<dbReference type="Pfam" id="PF13545">
    <property type="entry name" value="HTH_Crp_2"/>
    <property type="match status" value="1"/>
</dbReference>
<dbReference type="InterPro" id="IPR036390">
    <property type="entry name" value="WH_DNA-bd_sf"/>
</dbReference>
<keyword evidence="3" id="KW-0804">Transcription</keyword>
<dbReference type="GO" id="GO:0003700">
    <property type="term" value="F:DNA-binding transcription factor activity"/>
    <property type="evidence" value="ECO:0007669"/>
    <property type="project" value="TreeGrafter"/>
</dbReference>
<dbReference type="Gene3D" id="2.60.120.10">
    <property type="entry name" value="Jelly Rolls"/>
    <property type="match status" value="1"/>
</dbReference>
<keyword evidence="6" id="KW-0808">Transferase</keyword>
<dbReference type="PROSITE" id="PS50042">
    <property type="entry name" value="CNMP_BINDING_3"/>
    <property type="match status" value="1"/>
</dbReference>
<feature type="domain" description="Cyclic nucleotide-binding" evidence="4">
    <location>
        <begin position="15"/>
        <end position="124"/>
    </location>
</feature>
<dbReference type="STRING" id="1839801.Dform_00829"/>
<dbReference type="GO" id="GO:0003677">
    <property type="term" value="F:DNA binding"/>
    <property type="evidence" value="ECO:0007669"/>
    <property type="project" value="UniProtKB-KW"/>
</dbReference>
<evidence type="ECO:0000259" key="4">
    <source>
        <dbReference type="PROSITE" id="PS50042"/>
    </source>
</evidence>
<dbReference type="PROSITE" id="PS51063">
    <property type="entry name" value="HTH_CRP_2"/>
    <property type="match status" value="1"/>
</dbReference>
<dbReference type="EMBL" id="CP018258">
    <property type="protein sequence ID" value="APV44175.1"/>
    <property type="molecule type" value="Genomic_DNA"/>
</dbReference>
<dbReference type="PANTHER" id="PTHR24567">
    <property type="entry name" value="CRP FAMILY TRANSCRIPTIONAL REGULATORY PROTEIN"/>
    <property type="match status" value="1"/>
</dbReference>
<dbReference type="OrthoDB" id="156829at2"/>
<reference evidence="7" key="1">
    <citation type="submission" date="2016-11" db="EMBL/GenBank/DDBJ databases">
        <title>Dehalogenimonas formicexedens sp. nov., a chlorinated alkane respiring bacterium isolated from contaminated groundwater.</title>
        <authorList>
            <person name="Key T.A."/>
            <person name="Bowman K.S."/>
            <person name="Lee I."/>
            <person name="Chun J."/>
            <person name="Albuquerque L."/>
            <person name="da Costa M.S."/>
            <person name="Rainey F.A."/>
            <person name="Moe W.M."/>
        </authorList>
    </citation>
    <scope>NUCLEOTIDE SEQUENCE [LARGE SCALE GENOMIC DNA]</scope>
    <source>
        <strain evidence="7">NSZ-14</strain>
    </source>
</reference>
<dbReference type="SMART" id="SM00100">
    <property type="entry name" value="cNMP"/>
    <property type="match status" value="1"/>
</dbReference>
<sequence>MDYQTASSALKSSFLFSSISDQDLADLLARAEEKQFVQGEYFFWEGGAPDNFFLLISGRVKVIKHGSQGRETAVAFFSPGEIFGEVAVLEDKPYPASAVALETSAALSINRQAFRDFVRRHPEVTLAMIGILSGRLREAQSRLHDLAGERVEQRLSRTLYRLYSKLGPELPFTRQDLADMSGTTLETTVRYLSRLKQEGIITSKRGLVVIGDGPKLAVLAEG</sequence>
<keyword evidence="1" id="KW-0805">Transcription regulation</keyword>
<proteinExistence type="predicted"/>
<evidence type="ECO:0000259" key="5">
    <source>
        <dbReference type="PROSITE" id="PS51063"/>
    </source>
</evidence>
<accession>A0A1P8F6X2</accession>
<keyword evidence="7" id="KW-1185">Reference proteome</keyword>
<dbReference type="Gene3D" id="1.10.10.10">
    <property type="entry name" value="Winged helix-like DNA-binding domain superfamily/Winged helix DNA-binding domain"/>
    <property type="match status" value="1"/>
</dbReference>
<evidence type="ECO:0000256" key="3">
    <source>
        <dbReference type="ARBA" id="ARBA00023163"/>
    </source>
</evidence>
<protein>
    <submittedName>
        <fullName evidence="6">cAMP-binding domain of CRP or a regulatory subunit of cAMP-dependent protein kinase</fullName>
    </submittedName>
</protein>
<dbReference type="RefSeq" id="WP_076003906.1">
    <property type="nucleotide sequence ID" value="NZ_CP018258.1"/>
</dbReference>
<dbReference type="PANTHER" id="PTHR24567:SF26">
    <property type="entry name" value="REGULATORY PROTEIN YEIL"/>
    <property type="match status" value="1"/>
</dbReference>
<dbReference type="GO" id="GO:0005829">
    <property type="term" value="C:cytosol"/>
    <property type="evidence" value="ECO:0007669"/>
    <property type="project" value="TreeGrafter"/>
</dbReference>